<evidence type="ECO:0000313" key="12">
    <source>
        <dbReference type="EMBL" id="MBK1633828.1"/>
    </source>
</evidence>
<accession>A0ABS1CPG1</accession>
<reference evidence="12 13" key="1">
    <citation type="journal article" date="2020" name="Microorganisms">
        <title>Osmotic Adaptation and Compatible Solute Biosynthesis of Phototrophic Bacteria as Revealed from Genome Analyses.</title>
        <authorList>
            <person name="Imhoff J.F."/>
            <person name="Rahn T."/>
            <person name="Kunzel S."/>
            <person name="Keller A."/>
            <person name="Neulinger S.C."/>
        </authorList>
    </citation>
    <scope>NUCLEOTIDE SEQUENCE [LARGE SCALE GENOMIC DNA]</scope>
    <source>
        <strain evidence="12 13">DSM 6210</strain>
    </source>
</reference>
<keyword evidence="5" id="KW-0408">Iron</keyword>
<dbReference type="SMART" id="SM00986">
    <property type="entry name" value="UDG"/>
    <property type="match status" value="1"/>
</dbReference>
<keyword evidence="13" id="KW-1185">Reference proteome</keyword>
<dbReference type="SMART" id="SM00987">
    <property type="entry name" value="UreE_C"/>
    <property type="match status" value="1"/>
</dbReference>
<evidence type="ECO:0000256" key="1">
    <source>
        <dbReference type="ARBA" id="ARBA00022485"/>
    </source>
</evidence>
<dbReference type="PANTHER" id="PTHR33693">
    <property type="entry name" value="TYPE-5 URACIL-DNA GLYCOSYLASE"/>
    <property type="match status" value="1"/>
</dbReference>
<name>A0ABS1CPG1_9GAMM</name>
<organism evidence="12 13">
    <name type="scientific">Thiohalocapsa halophila</name>
    <dbReference type="NCBI Taxonomy" id="69359"/>
    <lineage>
        <taxon>Bacteria</taxon>
        <taxon>Pseudomonadati</taxon>
        <taxon>Pseudomonadota</taxon>
        <taxon>Gammaproteobacteria</taxon>
        <taxon>Chromatiales</taxon>
        <taxon>Chromatiaceae</taxon>
        <taxon>Thiohalocapsa</taxon>
    </lineage>
</organism>
<keyword evidence="2" id="KW-0479">Metal-binding</keyword>
<evidence type="ECO:0000256" key="9">
    <source>
        <dbReference type="ARBA" id="ARBA00023887"/>
    </source>
</evidence>
<comment type="similarity">
    <text evidence="8">Belongs to the uracil-DNA glycosylase (UDG) superfamily. Type 5 (UDGb) family.</text>
</comment>
<keyword evidence="4" id="KW-0378">Hydrolase</keyword>
<evidence type="ECO:0000259" key="11">
    <source>
        <dbReference type="SMART" id="SM00986"/>
    </source>
</evidence>
<evidence type="ECO:0000256" key="5">
    <source>
        <dbReference type="ARBA" id="ARBA00023004"/>
    </source>
</evidence>
<evidence type="ECO:0000256" key="10">
    <source>
        <dbReference type="SAM" id="MobiDB-lite"/>
    </source>
</evidence>
<feature type="domain" description="Uracil-DNA glycosylase-like" evidence="11">
    <location>
        <begin position="57"/>
        <end position="224"/>
    </location>
</feature>
<keyword evidence="1" id="KW-0004">4Fe-4S</keyword>
<evidence type="ECO:0000256" key="8">
    <source>
        <dbReference type="ARBA" id="ARBA00023779"/>
    </source>
</evidence>
<dbReference type="CDD" id="cd10031">
    <property type="entry name" value="UDG-F5_TTUDGB_like"/>
    <property type="match status" value="1"/>
</dbReference>
<evidence type="ECO:0000256" key="3">
    <source>
        <dbReference type="ARBA" id="ARBA00022763"/>
    </source>
</evidence>
<sequence>MHLQAFDVRKTSSESTAAVTDPAATPFDPDCTRCPRLAAHLAEVRAAWPDYHAAPVPPFGDPQARLLIVGLAPGMHGANRTGRPFTGDFAGILLYRTLHAHGFASQPESVAADDDLELRDCRITNAVKCLPPENKPTTEEVRTCNAFLAAELAALPADAVLLALGQVAHNAVLRALDLRQSAWGFGHGAEHALPNGMRLVDSYHCSRYNTQTGRLTEAMFEAVVGRCRELLKSLKFEV</sequence>
<evidence type="ECO:0000256" key="4">
    <source>
        <dbReference type="ARBA" id="ARBA00022801"/>
    </source>
</evidence>
<dbReference type="SUPFAM" id="SSF52141">
    <property type="entry name" value="Uracil-DNA glycosylase-like"/>
    <property type="match status" value="1"/>
</dbReference>
<keyword evidence="6" id="KW-0411">Iron-sulfur</keyword>
<keyword evidence="7" id="KW-0234">DNA repair</keyword>
<keyword evidence="3" id="KW-0227">DNA damage</keyword>
<evidence type="ECO:0000256" key="7">
    <source>
        <dbReference type="ARBA" id="ARBA00023204"/>
    </source>
</evidence>
<dbReference type="InterPro" id="IPR044147">
    <property type="entry name" value="UdgB-like"/>
</dbReference>
<dbReference type="Proteomes" id="UP000748752">
    <property type="component" value="Unassembled WGS sequence"/>
</dbReference>
<dbReference type="InterPro" id="IPR005122">
    <property type="entry name" value="Uracil-DNA_glycosylase-like"/>
</dbReference>
<protein>
    <recommendedName>
        <fullName evidence="9">Type-5 uracil-DNA glycosylase</fullName>
    </recommendedName>
</protein>
<dbReference type="InterPro" id="IPR051536">
    <property type="entry name" value="UDG_Type-4/5"/>
</dbReference>
<dbReference type="InterPro" id="IPR036895">
    <property type="entry name" value="Uracil-DNA_glycosylase-like_sf"/>
</dbReference>
<dbReference type="Gene3D" id="3.40.470.10">
    <property type="entry name" value="Uracil-DNA glycosylase-like domain"/>
    <property type="match status" value="1"/>
</dbReference>
<comment type="caution">
    <text evidence="12">The sequence shown here is derived from an EMBL/GenBank/DDBJ whole genome shotgun (WGS) entry which is preliminary data.</text>
</comment>
<dbReference type="EMBL" id="NRRV01000126">
    <property type="protein sequence ID" value="MBK1633828.1"/>
    <property type="molecule type" value="Genomic_DNA"/>
</dbReference>
<gene>
    <name evidence="12" type="ORF">CKO31_24460</name>
</gene>
<proteinExistence type="inferred from homology"/>
<feature type="region of interest" description="Disordered" evidence="10">
    <location>
        <begin position="1"/>
        <end position="25"/>
    </location>
</feature>
<evidence type="ECO:0000256" key="6">
    <source>
        <dbReference type="ARBA" id="ARBA00023014"/>
    </source>
</evidence>
<evidence type="ECO:0000256" key="2">
    <source>
        <dbReference type="ARBA" id="ARBA00022723"/>
    </source>
</evidence>
<evidence type="ECO:0000313" key="13">
    <source>
        <dbReference type="Proteomes" id="UP000748752"/>
    </source>
</evidence>
<dbReference type="PANTHER" id="PTHR33693:SF3">
    <property type="entry name" value="TYPE-5 URACIL-DNA GLYCOSYLASE"/>
    <property type="match status" value="1"/>
</dbReference>
<dbReference type="Pfam" id="PF03167">
    <property type="entry name" value="UDG"/>
    <property type="match status" value="1"/>
</dbReference>